<dbReference type="AlphaFoldDB" id="J9D3H5"/>
<dbReference type="VEuPathDB" id="MicrosporidiaDB:EDEG_00290"/>
<dbReference type="GO" id="GO:0016887">
    <property type="term" value="F:ATP hydrolysis activity"/>
    <property type="evidence" value="ECO:0007669"/>
    <property type="project" value="InterPro"/>
</dbReference>
<dbReference type="OrthoDB" id="2194947at2759"/>
<dbReference type="Proteomes" id="UP000003163">
    <property type="component" value="Unassembled WGS sequence"/>
</dbReference>
<dbReference type="InParanoid" id="J9D3H5"/>
<evidence type="ECO:0000259" key="4">
    <source>
        <dbReference type="SMART" id="SM00382"/>
    </source>
</evidence>
<evidence type="ECO:0000256" key="3">
    <source>
        <dbReference type="RuleBase" id="RU003651"/>
    </source>
</evidence>
<dbReference type="GO" id="GO:0016197">
    <property type="term" value="P:endosomal transport"/>
    <property type="evidence" value="ECO:0007669"/>
    <property type="project" value="TreeGrafter"/>
</dbReference>
<gene>
    <name evidence="5" type="ORF">EDEG_00290</name>
</gene>
<dbReference type="SMART" id="SM00382">
    <property type="entry name" value="AAA"/>
    <property type="match status" value="1"/>
</dbReference>
<evidence type="ECO:0000313" key="5">
    <source>
        <dbReference type="EMBL" id="EJW02396.1"/>
    </source>
</evidence>
<name>J9D3H5_EDHAE</name>
<feature type="domain" description="AAA+ ATPase" evidence="4">
    <location>
        <begin position="137"/>
        <end position="270"/>
    </location>
</feature>
<dbReference type="Pfam" id="PF00004">
    <property type="entry name" value="AAA"/>
    <property type="match status" value="1"/>
</dbReference>
<dbReference type="Gene3D" id="1.10.8.60">
    <property type="match status" value="1"/>
</dbReference>
<dbReference type="EMBL" id="AFBI03000003">
    <property type="protein sequence ID" value="EJW02396.1"/>
    <property type="molecule type" value="Genomic_DNA"/>
</dbReference>
<dbReference type="PROSITE" id="PS00674">
    <property type="entry name" value="AAA"/>
    <property type="match status" value="1"/>
</dbReference>
<organism evidence="5 6">
    <name type="scientific">Edhazardia aedis (strain USNM 41457)</name>
    <name type="common">Microsporidian parasite</name>
    <dbReference type="NCBI Taxonomy" id="1003232"/>
    <lineage>
        <taxon>Eukaryota</taxon>
        <taxon>Fungi</taxon>
        <taxon>Fungi incertae sedis</taxon>
        <taxon>Microsporidia</taxon>
        <taxon>Edhazardia</taxon>
    </lineage>
</organism>
<dbReference type="GO" id="GO:0007033">
    <property type="term" value="P:vacuole organization"/>
    <property type="evidence" value="ECO:0007669"/>
    <property type="project" value="TreeGrafter"/>
</dbReference>
<evidence type="ECO:0000313" key="6">
    <source>
        <dbReference type="Proteomes" id="UP000003163"/>
    </source>
</evidence>
<dbReference type="Pfam" id="PF09336">
    <property type="entry name" value="Vps4_C"/>
    <property type="match status" value="1"/>
</dbReference>
<feature type="non-terminal residue" evidence="5">
    <location>
        <position position="1"/>
    </location>
</feature>
<dbReference type="STRING" id="1003232.J9D3H5"/>
<dbReference type="Gene3D" id="3.40.50.300">
    <property type="entry name" value="P-loop containing nucleotide triphosphate hydrolases"/>
    <property type="match status" value="1"/>
</dbReference>
<evidence type="ECO:0000256" key="2">
    <source>
        <dbReference type="ARBA" id="ARBA00022840"/>
    </source>
</evidence>
<dbReference type="SUPFAM" id="SSF52540">
    <property type="entry name" value="P-loop containing nucleoside triphosphate hydrolases"/>
    <property type="match status" value="1"/>
</dbReference>
<dbReference type="PANTHER" id="PTHR23074:SF83">
    <property type="entry name" value="VACUOLAR PROTEIN SORTING-ASSOCIATED PROTEIN 4A"/>
    <property type="match status" value="1"/>
</dbReference>
<reference evidence="5 6" key="1">
    <citation type="submission" date="2011-08" db="EMBL/GenBank/DDBJ databases">
        <authorList>
            <person name="Liu Z.J."/>
            <person name="Shi F.L."/>
            <person name="Lu J.Q."/>
            <person name="Li M."/>
            <person name="Wang Z.L."/>
        </authorList>
    </citation>
    <scope>NUCLEOTIDE SEQUENCE [LARGE SCALE GENOMIC DNA]</scope>
    <source>
        <strain evidence="5 6">USNM 41457</strain>
    </source>
</reference>
<reference evidence="6" key="2">
    <citation type="submission" date="2015-07" db="EMBL/GenBank/DDBJ databases">
        <title>Contrasting host-pathogen interactions and genome evolution in two generalist and specialist microsporidian pathogens of mosquitoes.</title>
        <authorList>
            <consortium name="The Broad Institute Genomics Platform"/>
            <consortium name="The Broad Institute Genome Sequencing Center for Infectious Disease"/>
            <person name="Cuomo C.A."/>
            <person name="Sanscrainte N.D."/>
            <person name="Goldberg J.M."/>
            <person name="Heiman D."/>
            <person name="Young S."/>
            <person name="Zeng Q."/>
            <person name="Becnel J.J."/>
            <person name="Birren B.W."/>
        </authorList>
    </citation>
    <scope>NUCLEOTIDE SEQUENCE [LARGE SCALE GENOMIC DNA]</scope>
    <source>
        <strain evidence="6">USNM 41457</strain>
    </source>
</reference>
<keyword evidence="6" id="KW-1185">Reference proteome</keyword>
<dbReference type="OMA" id="KAKCGGE"/>
<sequence length="407" mass="47372">MDEIHTLIAKINLEKGKKCRYEKAKEIAKEVIIYLKKNINAENKKELTNFVEKLVAYLENYKDSSVLPDFCLKNISSAIKRSTTTTTKTRNNAIFKPTTQNDEENETIGLETAKKSLEDAIKLTLEHPELFKGFRKTPKCILLYGPPGTGKTHLINSLSKFNINIFKITASDIFSKYQGDSEKQIKSLFDNAYKHKPCIIFIDEIDFLCKKRDSSDNESSNRIKSEMLVRTSELQNTDGMFLLGATNFPWDLDTAFIRRFQIKIYIDLPDLEMRIQLFKFFLSKNNNSFTDDDFYLMAKDTEYFSSSDIKGFTQRMLCETIYELQNGKCFVFKNNKWTLCKNCILGKQCDVNDVNYKLTKFSDISGEIEEPEVTLNHFYIIFKRSKSSITKEDLVKYEDWTRLYGEK</sequence>
<proteinExistence type="inferred from homology"/>
<keyword evidence="2 3" id="KW-0067">ATP-binding</keyword>
<dbReference type="GO" id="GO:0005524">
    <property type="term" value="F:ATP binding"/>
    <property type="evidence" value="ECO:0007669"/>
    <property type="project" value="UniProtKB-KW"/>
</dbReference>
<protein>
    <recommendedName>
        <fullName evidence="4">AAA+ ATPase domain-containing protein</fullName>
    </recommendedName>
</protein>
<evidence type="ECO:0000256" key="1">
    <source>
        <dbReference type="ARBA" id="ARBA00022741"/>
    </source>
</evidence>
<dbReference type="InterPro" id="IPR003960">
    <property type="entry name" value="ATPase_AAA_CS"/>
</dbReference>
<comment type="similarity">
    <text evidence="3">Belongs to the AAA ATPase family.</text>
</comment>
<dbReference type="InterPro" id="IPR027417">
    <property type="entry name" value="P-loop_NTPase"/>
</dbReference>
<dbReference type="InterPro" id="IPR015415">
    <property type="entry name" value="Spast_Vps4_C"/>
</dbReference>
<dbReference type="InterPro" id="IPR003959">
    <property type="entry name" value="ATPase_AAA_core"/>
</dbReference>
<dbReference type="InterPro" id="IPR003593">
    <property type="entry name" value="AAA+_ATPase"/>
</dbReference>
<accession>J9D3H5</accession>
<dbReference type="InterPro" id="IPR050304">
    <property type="entry name" value="MT-severing_AAA_ATPase"/>
</dbReference>
<comment type="caution">
    <text evidence="5">The sequence shown here is derived from an EMBL/GenBank/DDBJ whole genome shotgun (WGS) entry which is preliminary data.</text>
</comment>
<dbReference type="HOGENOM" id="CLU_000688_21_2_1"/>
<dbReference type="PANTHER" id="PTHR23074">
    <property type="entry name" value="AAA DOMAIN-CONTAINING"/>
    <property type="match status" value="1"/>
</dbReference>
<keyword evidence="1 3" id="KW-0547">Nucleotide-binding</keyword>